<organism evidence="1 2">
    <name type="scientific">Thermogutta terrifontis</name>
    <dbReference type="NCBI Taxonomy" id="1331910"/>
    <lineage>
        <taxon>Bacteria</taxon>
        <taxon>Pseudomonadati</taxon>
        <taxon>Planctomycetota</taxon>
        <taxon>Planctomycetia</taxon>
        <taxon>Pirellulales</taxon>
        <taxon>Thermoguttaceae</taxon>
        <taxon>Thermogutta</taxon>
    </lineage>
</organism>
<dbReference type="EMBL" id="CP018477">
    <property type="protein sequence ID" value="ASV76555.1"/>
    <property type="molecule type" value="Genomic_DNA"/>
</dbReference>
<accession>A0A286RKQ6</accession>
<protein>
    <submittedName>
        <fullName evidence="1">Uncharacterized protein</fullName>
    </submittedName>
</protein>
<dbReference type="KEGG" id="ttf:THTE_3954"/>
<sequence length="71" mass="7728">MDGKQGSQVERRSGRVGSAWATVGAEVLSKNLEIDVDLQVVLGFWIGSETPRPKGQRLSAWVDLNCLSKAE</sequence>
<proteinExistence type="predicted"/>
<dbReference type="Proteomes" id="UP000215086">
    <property type="component" value="Chromosome"/>
</dbReference>
<dbReference type="AlphaFoldDB" id="A0A286RKQ6"/>
<gene>
    <name evidence="1" type="ORF">THTE_3954</name>
</gene>
<reference evidence="1 2" key="1">
    <citation type="journal article" name="Front. Microbiol.">
        <title>Sugar Metabolism of the First Thermophilic Planctomycete Thermogutta terrifontis: Comparative Genomic and Transcriptomic Approaches.</title>
        <authorList>
            <person name="Elcheninov A.G."/>
            <person name="Menzel P."/>
            <person name="Gudbergsdottir S.R."/>
            <person name="Slesarev A.I."/>
            <person name="Kadnikov V.V."/>
            <person name="Krogh A."/>
            <person name="Bonch-Osmolovskaya E.A."/>
            <person name="Peng X."/>
            <person name="Kublanov I.V."/>
        </authorList>
    </citation>
    <scope>NUCLEOTIDE SEQUENCE [LARGE SCALE GENOMIC DNA]</scope>
    <source>
        <strain evidence="1 2">R1</strain>
    </source>
</reference>
<keyword evidence="2" id="KW-1185">Reference proteome</keyword>
<evidence type="ECO:0000313" key="2">
    <source>
        <dbReference type="Proteomes" id="UP000215086"/>
    </source>
</evidence>
<evidence type="ECO:0000313" key="1">
    <source>
        <dbReference type="EMBL" id="ASV76555.1"/>
    </source>
</evidence>
<name>A0A286RKQ6_9BACT</name>